<keyword evidence="2" id="KW-1185">Reference proteome</keyword>
<accession>A0A2A6B3E3</accession>
<evidence type="ECO:0000313" key="2">
    <source>
        <dbReference type="Proteomes" id="UP000005239"/>
    </source>
</evidence>
<dbReference type="AlphaFoldDB" id="A0A2A6B3E3"/>
<reference evidence="1" key="2">
    <citation type="submission" date="2022-06" db="UniProtKB">
        <authorList>
            <consortium name="EnsemblMetazoa"/>
        </authorList>
    </citation>
    <scope>IDENTIFICATION</scope>
    <source>
        <strain evidence="1">PS312</strain>
    </source>
</reference>
<dbReference type="PANTHER" id="PTHR45907:SF16">
    <property type="entry name" value="SERPENTINE RECEPTOR, CLASS J"/>
    <property type="match status" value="1"/>
</dbReference>
<reference evidence="2" key="1">
    <citation type="journal article" date="2008" name="Nat. Genet.">
        <title>The Pristionchus pacificus genome provides a unique perspective on nematode lifestyle and parasitism.</title>
        <authorList>
            <person name="Dieterich C."/>
            <person name="Clifton S.W."/>
            <person name="Schuster L.N."/>
            <person name="Chinwalla A."/>
            <person name="Delehaunty K."/>
            <person name="Dinkelacker I."/>
            <person name="Fulton L."/>
            <person name="Fulton R."/>
            <person name="Godfrey J."/>
            <person name="Minx P."/>
            <person name="Mitreva M."/>
            <person name="Roeseler W."/>
            <person name="Tian H."/>
            <person name="Witte H."/>
            <person name="Yang S.P."/>
            <person name="Wilson R.K."/>
            <person name="Sommer R.J."/>
        </authorList>
    </citation>
    <scope>NUCLEOTIDE SEQUENCE [LARGE SCALE GENOMIC DNA]</scope>
    <source>
        <strain evidence="2">PS312</strain>
    </source>
</reference>
<dbReference type="EnsemblMetazoa" id="PPA43033.1">
    <property type="protein sequence ID" value="PPA43033.1"/>
    <property type="gene ID" value="WBGene00281402"/>
</dbReference>
<dbReference type="InterPro" id="IPR019428">
    <property type="entry name" value="7TM_GPCR_serpentine_rcpt_Str"/>
</dbReference>
<sequence length="297" mass="33847">MSSSFLLSLEYLEIINAVIGLNFLLLYAIVRFSGSHLGTYKYLLLIFTLSNICLVILHTAVHLRVTAMFVGFQSVPFTLLCIHFLYQFWSHRIVLFSSKSFLFFLAAVVVSGMMTWYLVSCCGGSGELDSAGRRALVDEYERKYGERIENAWIMFDYGRGSELDYTLIVLLVFGLNALMIASLLPATVFAFLTYRHIRRSVRLSPTVKELQTRLLAGMCAQAAIHFIFVYAPYLLLSNLTLLNVNITIFHDATVPLSTFFPVMDAAVIMVLVTDYRRRLVRLMQRKRPGARSMNERK</sequence>
<dbReference type="PANTHER" id="PTHR45907">
    <property type="entry name" value="SERPENTINE RECEPTOR, CLASS J"/>
    <property type="match status" value="1"/>
</dbReference>
<dbReference type="SUPFAM" id="SSF81321">
    <property type="entry name" value="Family A G protein-coupled receptor-like"/>
    <property type="match status" value="1"/>
</dbReference>
<gene>
    <name evidence="1" type="primary">WBGene00281402</name>
</gene>
<proteinExistence type="predicted"/>
<dbReference type="Proteomes" id="UP000005239">
    <property type="component" value="Unassembled WGS sequence"/>
</dbReference>
<organism evidence="1 2">
    <name type="scientific">Pristionchus pacificus</name>
    <name type="common">Parasitic nematode worm</name>
    <dbReference type="NCBI Taxonomy" id="54126"/>
    <lineage>
        <taxon>Eukaryota</taxon>
        <taxon>Metazoa</taxon>
        <taxon>Ecdysozoa</taxon>
        <taxon>Nematoda</taxon>
        <taxon>Chromadorea</taxon>
        <taxon>Rhabditida</taxon>
        <taxon>Rhabditina</taxon>
        <taxon>Diplogasteromorpha</taxon>
        <taxon>Diplogasteroidea</taxon>
        <taxon>Neodiplogasteridae</taxon>
        <taxon>Pristionchus</taxon>
    </lineage>
</organism>
<dbReference type="Pfam" id="PF10326">
    <property type="entry name" value="7TM_GPCR_Str"/>
    <property type="match status" value="1"/>
</dbReference>
<protein>
    <submittedName>
        <fullName evidence="1">G protein-coupled receptor</fullName>
    </submittedName>
</protein>
<evidence type="ECO:0000313" key="1">
    <source>
        <dbReference type="EnsemblMetazoa" id="PPA43033.1"/>
    </source>
</evidence>
<dbReference type="InterPro" id="IPR019423">
    <property type="entry name" value="7TM_GPCR_serpentine_rcpt_Srj"/>
</dbReference>
<name>A0A2A6B3E3_PRIPA</name>
<accession>A0A8R1UXD9</accession>